<name>C7N6P9_SLAHD</name>
<dbReference type="Proteomes" id="UP000002026">
    <property type="component" value="Chromosome"/>
</dbReference>
<protein>
    <submittedName>
        <fullName evidence="1">Uncharacterized protein</fullName>
    </submittedName>
</protein>
<gene>
    <name evidence="1" type="ordered locus">Shel_15650</name>
</gene>
<dbReference type="EMBL" id="CP001684">
    <property type="protein sequence ID" value="ACV22584.1"/>
    <property type="molecule type" value="Genomic_DNA"/>
</dbReference>
<keyword evidence="2" id="KW-1185">Reference proteome</keyword>
<proteinExistence type="predicted"/>
<sequence length="69" mass="7612">MVSLGYIREQALRLDTAVAMAFRRALGLRAGAARGAGRRRGRGAGGRDRAYRGLDECRRQTHGVVWRGQ</sequence>
<dbReference type="HOGENOM" id="CLU_2773690_0_0_11"/>
<evidence type="ECO:0000313" key="2">
    <source>
        <dbReference type="Proteomes" id="UP000002026"/>
    </source>
</evidence>
<evidence type="ECO:0000313" key="1">
    <source>
        <dbReference type="EMBL" id="ACV22584.1"/>
    </source>
</evidence>
<dbReference type="AlphaFoldDB" id="C7N6P9"/>
<reference evidence="1 2" key="1">
    <citation type="journal article" date="2009" name="Stand. Genomic Sci.">
        <title>Complete genome sequence of Slackia heliotrinireducens type strain (RHS 1).</title>
        <authorList>
            <person name="Pukall R."/>
            <person name="Lapidus A."/>
            <person name="Nolan M."/>
            <person name="Copeland A."/>
            <person name="Glavina Del Rio T."/>
            <person name="Lucas S."/>
            <person name="Chen F."/>
            <person name="Tice H."/>
            <person name="Cheng J.F."/>
            <person name="Chertkov O."/>
            <person name="Bruce D."/>
            <person name="Goodwin L."/>
            <person name="Kuske C."/>
            <person name="Brettin T."/>
            <person name="Detter J.C."/>
            <person name="Han C."/>
            <person name="Pitluck S."/>
            <person name="Pati A."/>
            <person name="Mavrommatis K."/>
            <person name="Ivanova N."/>
            <person name="Ovchinnikova G."/>
            <person name="Chen A."/>
            <person name="Palaniappan K."/>
            <person name="Schneider S."/>
            <person name="Rohde M."/>
            <person name="Chain P."/>
            <person name="D'haeseleer P."/>
            <person name="Goker M."/>
            <person name="Bristow J."/>
            <person name="Eisen J.A."/>
            <person name="Markowitz V."/>
            <person name="Kyrpides N.C."/>
            <person name="Klenk H.P."/>
            <person name="Hugenholtz P."/>
        </authorList>
    </citation>
    <scope>NUCLEOTIDE SEQUENCE [LARGE SCALE GENOMIC DNA]</scope>
    <source>
        <strain evidence="2">ATCC 29202 / DSM 20476 / NCTC 11029 / RHS 1</strain>
    </source>
</reference>
<organism evidence="1 2">
    <name type="scientific">Slackia heliotrinireducens (strain ATCC 29202 / DSM 20476 / NCTC 11029 / RHS 1)</name>
    <name type="common">Peptococcus heliotrinreducens</name>
    <dbReference type="NCBI Taxonomy" id="471855"/>
    <lineage>
        <taxon>Bacteria</taxon>
        <taxon>Bacillati</taxon>
        <taxon>Actinomycetota</taxon>
        <taxon>Coriobacteriia</taxon>
        <taxon>Eggerthellales</taxon>
        <taxon>Eggerthellaceae</taxon>
        <taxon>Slackia</taxon>
    </lineage>
</organism>
<accession>C7N6P9</accession>
<dbReference type="KEGG" id="shi:Shel_15650"/>
<dbReference type="RefSeq" id="WP_012798686.1">
    <property type="nucleotide sequence ID" value="NC_013165.1"/>
</dbReference>
<dbReference type="STRING" id="471855.Shel_15650"/>